<evidence type="ECO:0000313" key="2">
    <source>
        <dbReference type="Proteomes" id="UP001359559"/>
    </source>
</evidence>
<dbReference type="EMBL" id="JAYKXN010000005">
    <property type="protein sequence ID" value="KAK7284515.1"/>
    <property type="molecule type" value="Genomic_DNA"/>
</dbReference>
<keyword evidence="2" id="KW-1185">Reference proteome</keyword>
<organism evidence="1 2">
    <name type="scientific">Clitoria ternatea</name>
    <name type="common">Butterfly pea</name>
    <dbReference type="NCBI Taxonomy" id="43366"/>
    <lineage>
        <taxon>Eukaryota</taxon>
        <taxon>Viridiplantae</taxon>
        <taxon>Streptophyta</taxon>
        <taxon>Embryophyta</taxon>
        <taxon>Tracheophyta</taxon>
        <taxon>Spermatophyta</taxon>
        <taxon>Magnoliopsida</taxon>
        <taxon>eudicotyledons</taxon>
        <taxon>Gunneridae</taxon>
        <taxon>Pentapetalae</taxon>
        <taxon>rosids</taxon>
        <taxon>fabids</taxon>
        <taxon>Fabales</taxon>
        <taxon>Fabaceae</taxon>
        <taxon>Papilionoideae</taxon>
        <taxon>50 kb inversion clade</taxon>
        <taxon>NPAAA clade</taxon>
        <taxon>indigoferoid/millettioid clade</taxon>
        <taxon>Phaseoleae</taxon>
        <taxon>Clitoria</taxon>
    </lineage>
</organism>
<comment type="caution">
    <text evidence="1">The sequence shown here is derived from an EMBL/GenBank/DDBJ whole genome shotgun (WGS) entry which is preliminary data.</text>
</comment>
<reference evidence="1 2" key="1">
    <citation type="submission" date="2024-01" db="EMBL/GenBank/DDBJ databases">
        <title>The genomes of 5 underutilized Papilionoideae crops provide insights into root nodulation and disease resistance.</title>
        <authorList>
            <person name="Yuan L."/>
        </authorList>
    </citation>
    <scope>NUCLEOTIDE SEQUENCE [LARGE SCALE GENOMIC DNA]</scope>
    <source>
        <strain evidence="1">LY-2023</strain>
        <tissue evidence="1">Leaf</tissue>
    </source>
</reference>
<sequence length="66" mass="7309">MNINFPNPLRILVRDSESTTKIKRVPKSQTISITAPIPILPVSPRGDIDSWLGTGSYSSRFICDAH</sequence>
<gene>
    <name evidence="1" type="ORF">RJT34_19261</name>
</gene>
<evidence type="ECO:0000313" key="1">
    <source>
        <dbReference type="EMBL" id="KAK7284515.1"/>
    </source>
</evidence>
<dbReference type="AlphaFoldDB" id="A0AAN9IQP5"/>
<proteinExistence type="predicted"/>
<name>A0AAN9IQP5_CLITE</name>
<protein>
    <submittedName>
        <fullName evidence="1">Uncharacterized protein</fullName>
    </submittedName>
</protein>
<accession>A0AAN9IQP5</accession>
<dbReference type="Proteomes" id="UP001359559">
    <property type="component" value="Unassembled WGS sequence"/>
</dbReference>